<protein>
    <recommendedName>
        <fullName evidence="4">HTH luxR-type domain-containing protein</fullName>
    </recommendedName>
</protein>
<dbReference type="EMBL" id="MTLN01000006">
    <property type="protein sequence ID" value="ONN71166.1"/>
    <property type="molecule type" value="Genomic_DNA"/>
</dbReference>
<evidence type="ECO:0000259" key="4">
    <source>
        <dbReference type="PROSITE" id="PS50043"/>
    </source>
</evidence>
<dbReference type="InterPro" id="IPR036388">
    <property type="entry name" value="WH-like_DNA-bd_sf"/>
</dbReference>
<dbReference type="PANTHER" id="PTHR44688:SF16">
    <property type="entry name" value="DNA-BINDING TRANSCRIPTIONAL ACTIVATOR DEVR_DOSR"/>
    <property type="match status" value="1"/>
</dbReference>
<proteinExistence type="predicted"/>
<dbReference type="SUPFAM" id="SSF75516">
    <property type="entry name" value="Pheromone-binding domain of LuxR-like quorum-sensing transcription factors"/>
    <property type="match status" value="1"/>
</dbReference>
<gene>
    <name evidence="5" type="ORF">BVL52_11765</name>
</gene>
<dbReference type="SUPFAM" id="SSF46894">
    <property type="entry name" value="C-terminal effector domain of the bipartite response regulators"/>
    <property type="match status" value="1"/>
</dbReference>
<dbReference type="InterPro" id="IPR016032">
    <property type="entry name" value="Sig_transdc_resp-reg_C-effctor"/>
</dbReference>
<keyword evidence="2" id="KW-0238">DNA-binding</keyword>
<evidence type="ECO:0000313" key="6">
    <source>
        <dbReference type="Proteomes" id="UP000189310"/>
    </source>
</evidence>
<dbReference type="InterPro" id="IPR036693">
    <property type="entry name" value="TF_LuxR_autoind-bd_dom_sf"/>
</dbReference>
<evidence type="ECO:0000313" key="5">
    <source>
        <dbReference type="EMBL" id="ONN71166.1"/>
    </source>
</evidence>
<dbReference type="SMART" id="SM00421">
    <property type="entry name" value="HTH_LUXR"/>
    <property type="match status" value="1"/>
</dbReference>
<evidence type="ECO:0000256" key="1">
    <source>
        <dbReference type="ARBA" id="ARBA00023015"/>
    </source>
</evidence>
<reference evidence="5 6" key="1">
    <citation type="submission" date="2017-01" db="EMBL/GenBank/DDBJ databases">
        <title>Pseudomonas psychrotolerans genome sequencing and assembly.</title>
        <authorList>
            <person name="Vyas B."/>
            <person name="Mayilraj S."/>
        </authorList>
    </citation>
    <scope>NUCLEOTIDE SEQUENCE [LARGE SCALE GENOMIC DNA]</scope>
    <source>
        <strain evidence="5 6">SDS18</strain>
    </source>
</reference>
<evidence type="ECO:0000256" key="3">
    <source>
        <dbReference type="ARBA" id="ARBA00023163"/>
    </source>
</evidence>
<dbReference type="Proteomes" id="UP000189310">
    <property type="component" value="Unassembled WGS sequence"/>
</dbReference>
<dbReference type="InterPro" id="IPR000792">
    <property type="entry name" value="Tscrpt_reg_LuxR_C"/>
</dbReference>
<organism evidence="5 6">
    <name type="scientific">Pseudomonas oryzihabitans</name>
    <dbReference type="NCBI Taxonomy" id="47885"/>
    <lineage>
        <taxon>Bacteria</taxon>
        <taxon>Pseudomonadati</taxon>
        <taxon>Pseudomonadota</taxon>
        <taxon>Gammaproteobacteria</taxon>
        <taxon>Pseudomonadales</taxon>
        <taxon>Pseudomonadaceae</taxon>
        <taxon>Pseudomonas</taxon>
    </lineage>
</organism>
<dbReference type="PROSITE" id="PS50043">
    <property type="entry name" value="HTH_LUXR_2"/>
    <property type="match status" value="1"/>
</dbReference>
<keyword evidence="6" id="KW-1185">Reference proteome</keyword>
<dbReference type="PANTHER" id="PTHR44688">
    <property type="entry name" value="DNA-BINDING TRANSCRIPTIONAL ACTIVATOR DEVR_DOSR"/>
    <property type="match status" value="1"/>
</dbReference>
<sequence>MDLALIEALARPASGSSHEHWKAALHKQVRLLGFAHFHLRLGSAAPASASNVLEIASFDEGSADGFADAEPDQDAGARFHGASSILPVTWARPARAGGQRLHGMTFALLGPQGQSGTLEIFFGRDDEQQAAAIFRANLAMLSLLKDCVLQGALAFLQEQGTVKLTRREKEVLRWSAIGKTNWEISNICNRSEACIDFHFKNIRRKFGVSTRSAAAVQALAMHLIQL</sequence>
<name>A0ABX3IS39_9PSED</name>
<dbReference type="Gene3D" id="1.10.10.10">
    <property type="entry name" value="Winged helix-like DNA-binding domain superfamily/Winged helix DNA-binding domain"/>
    <property type="match status" value="1"/>
</dbReference>
<evidence type="ECO:0000256" key="2">
    <source>
        <dbReference type="ARBA" id="ARBA00023125"/>
    </source>
</evidence>
<keyword evidence="1" id="KW-0805">Transcription regulation</keyword>
<dbReference type="Pfam" id="PF00196">
    <property type="entry name" value="GerE"/>
    <property type="match status" value="1"/>
</dbReference>
<dbReference type="RefSeq" id="WP_077172033.1">
    <property type="nucleotide sequence ID" value="NZ_MTLN01000006.1"/>
</dbReference>
<feature type="domain" description="HTH luxR-type" evidence="4">
    <location>
        <begin position="157"/>
        <end position="222"/>
    </location>
</feature>
<accession>A0ABX3IS39</accession>
<comment type="caution">
    <text evidence="5">The sequence shown here is derived from an EMBL/GenBank/DDBJ whole genome shotgun (WGS) entry which is preliminary data.</text>
</comment>
<keyword evidence="3" id="KW-0804">Transcription</keyword>
<dbReference type="CDD" id="cd06170">
    <property type="entry name" value="LuxR_C_like"/>
    <property type="match status" value="1"/>
</dbReference>